<proteinExistence type="predicted"/>
<dbReference type="OrthoDB" id="1734233at2"/>
<sequence>MEQDGYVIKDLGEYVEISVMRESACGSNCETCQAKCSESKPFNLKVPNTLNLKVGERVKIEMNSKMVISYILLVYGLPLVFLLLGTLIGIYVFSKMNLTSAEILAFGLGLIVMSMAYLIIKRVDAKHGENKLNEISIKRY</sequence>
<keyword evidence="3" id="KW-1185">Reference proteome</keyword>
<reference evidence="2 3" key="1">
    <citation type="submission" date="2018-11" db="EMBL/GenBank/DDBJ databases">
        <title>Genome sequencing and assembly of Anaerosphaera sp. nov., GS7-6-2.</title>
        <authorList>
            <person name="Rettenmaier R."/>
            <person name="Liebl W."/>
            <person name="Zverlov V."/>
        </authorList>
    </citation>
    <scope>NUCLEOTIDE SEQUENCE [LARGE SCALE GENOMIC DNA]</scope>
    <source>
        <strain evidence="2 3">GS7-6-2</strain>
    </source>
</reference>
<comment type="caution">
    <text evidence="2">The sequence shown here is derived from an EMBL/GenBank/DDBJ whole genome shotgun (WGS) entry which is preliminary data.</text>
</comment>
<dbReference type="InterPro" id="IPR026268">
    <property type="entry name" value="RseC"/>
</dbReference>
<dbReference type="RefSeq" id="WP_127723699.1">
    <property type="nucleotide sequence ID" value="NZ_RLIH01000003.1"/>
</dbReference>
<feature type="transmembrane region" description="Helical" evidence="1">
    <location>
        <begin position="67"/>
        <end position="91"/>
    </location>
</feature>
<dbReference type="AlphaFoldDB" id="A0A437S846"/>
<name>A0A437S846_9FIRM</name>
<dbReference type="EMBL" id="RLIH01000003">
    <property type="protein sequence ID" value="RVU55259.1"/>
    <property type="molecule type" value="Genomic_DNA"/>
</dbReference>
<keyword evidence="1" id="KW-0472">Membrane</keyword>
<accession>A0A437S846</accession>
<evidence type="ECO:0000256" key="1">
    <source>
        <dbReference type="SAM" id="Phobius"/>
    </source>
</evidence>
<keyword evidence="1" id="KW-0812">Transmembrane</keyword>
<protein>
    <submittedName>
        <fullName evidence="2">Fis family transcriptional regulator</fullName>
    </submittedName>
</protein>
<gene>
    <name evidence="2" type="ORF">EF514_03030</name>
</gene>
<dbReference type="PANTHER" id="PTHR35867:SF1">
    <property type="entry name" value="PROTEIN RSEC"/>
    <property type="match status" value="1"/>
</dbReference>
<dbReference type="Pfam" id="PF04246">
    <property type="entry name" value="RseC_MucC"/>
    <property type="match status" value="1"/>
</dbReference>
<dbReference type="InterPro" id="IPR007359">
    <property type="entry name" value="SigmaE_reg_RseC_MucC"/>
</dbReference>
<organism evidence="2 3">
    <name type="scientific">Anaerosphaera multitolerans</name>
    <dbReference type="NCBI Taxonomy" id="2487351"/>
    <lineage>
        <taxon>Bacteria</taxon>
        <taxon>Bacillati</taxon>
        <taxon>Bacillota</taxon>
        <taxon>Tissierellia</taxon>
        <taxon>Tissierellales</taxon>
        <taxon>Peptoniphilaceae</taxon>
        <taxon>Anaerosphaera</taxon>
    </lineage>
</organism>
<dbReference type="PIRSF" id="PIRSF004923">
    <property type="entry name" value="RseC"/>
    <property type="match status" value="1"/>
</dbReference>
<dbReference type="PANTHER" id="PTHR35867">
    <property type="entry name" value="PROTEIN RSEC"/>
    <property type="match status" value="1"/>
</dbReference>
<keyword evidence="1" id="KW-1133">Transmembrane helix</keyword>
<evidence type="ECO:0000313" key="2">
    <source>
        <dbReference type="EMBL" id="RVU55259.1"/>
    </source>
</evidence>
<evidence type="ECO:0000313" key="3">
    <source>
        <dbReference type="Proteomes" id="UP000288812"/>
    </source>
</evidence>
<dbReference type="Proteomes" id="UP000288812">
    <property type="component" value="Unassembled WGS sequence"/>
</dbReference>
<feature type="transmembrane region" description="Helical" evidence="1">
    <location>
        <begin position="103"/>
        <end position="120"/>
    </location>
</feature>